<evidence type="ECO:0000313" key="2">
    <source>
        <dbReference type="Proteomes" id="UP000595636"/>
    </source>
</evidence>
<protein>
    <recommendedName>
        <fullName evidence="3">Cupin domain-containing protein</fullName>
    </recommendedName>
</protein>
<organism evidence="1 2">
    <name type="scientific">Streptomyces liliifuscus</name>
    <dbReference type="NCBI Taxonomy" id="2797636"/>
    <lineage>
        <taxon>Bacteria</taxon>
        <taxon>Bacillati</taxon>
        <taxon>Actinomycetota</taxon>
        <taxon>Actinomycetes</taxon>
        <taxon>Kitasatosporales</taxon>
        <taxon>Streptomycetaceae</taxon>
        <taxon>Streptomyces</taxon>
    </lineage>
</organism>
<proteinExistence type="predicted"/>
<dbReference type="Proteomes" id="UP000595636">
    <property type="component" value="Chromosome"/>
</dbReference>
<sequence>MRTLTLRRGGRVAVTAAQWHDAFGVVTRGRIQLELRDGAPGPVLGRGAGFYLRGTGARALHNPGRRTARVRILTPRARTVTSRSTPQTPAAE</sequence>
<gene>
    <name evidence="1" type="ORF">JEQ17_01110</name>
</gene>
<dbReference type="AlphaFoldDB" id="A0A7T7KTI1"/>
<dbReference type="KEGG" id="slf:JEQ17_01110"/>
<name>A0A7T7KTI1_9ACTN</name>
<evidence type="ECO:0008006" key="3">
    <source>
        <dbReference type="Google" id="ProtNLM"/>
    </source>
</evidence>
<dbReference type="EMBL" id="CP066831">
    <property type="protein sequence ID" value="QQM38225.1"/>
    <property type="molecule type" value="Genomic_DNA"/>
</dbReference>
<dbReference type="RefSeq" id="WP_200393394.1">
    <property type="nucleotide sequence ID" value="NZ_CP066831.1"/>
</dbReference>
<evidence type="ECO:0000313" key="1">
    <source>
        <dbReference type="EMBL" id="QQM38225.1"/>
    </source>
</evidence>
<keyword evidence="2" id="KW-1185">Reference proteome</keyword>
<accession>A0A7T7KTI1</accession>
<reference evidence="1 2" key="1">
    <citation type="submission" date="2020-12" db="EMBL/GenBank/DDBJ databases">
        <title>A novel species.</title>
        <authorList>
            <person name="Li K."/>
        </authorList>
    </citation>
    <scope>NUCLEOTIDE SEQUENCE [LARGE SCALE GENOMIC DNA]</scope>
    <source>
        <strain evidence="1 2">ZYC-3</strain>
    </source>
</reference>